<evidence type="ECO:0000256" key="5">
    <source>
        <dbReference type="RuleBase" id="RU361145"/>
    </source>
</evidence>
<feature type="non-terminal residue" evidence="8">
    <location>
        <position position="146"/>
    </location>
</feature>
<keyword evidence="4 5" id="KW-0479">Metal-binding</keyword>
<comment type="subcellular location">
    <subcellularLocation>
        <location evidence="1">Autolysosome</location>
    </subcellularLocation>
</comment>
<feature type="binding site" evidence="4">
    <location>
        <position position="97"/>
    </location>
    <ligand>
        <name>Fe cation</name>
        <dbReference type="ChEBI" id="CHEBI:24875"/>
        <label>1</label>
    </ligand>
</feature>
<dbReference type="HOGENOM" id="CLU_065681_4_1_1"/>
<proteinExistence type="inferred from homology"/>
<dbReference type="Gene3D" id="1.20.1260.10">
    <property type="match status" value="1"/>
</dbReference>
<evidence type="ECO:0000256" key="1">
    <source>
        <dbReference type="ARBA" id="ARBA00044942"/>
    </source>
</evidence>
<dbReference type="GO" id="GO:0044754">
    <property type="term" value="C:autolysosome"/>
    <property type="evidence" value="ECO:0007669"/>
    <property type="project" value="UniProtKB-SubCell"/>
</dbReference>
<keyword evidence="4 5" id="KW-0408">Iron</keyword>
<dbReference type="GO" id="GO:0006879">
    <property type="term" value="P:intracellular iron ion homeostasis"/>
    <property type="evidence" value="ECO:0007669"/>
    <property type="project" value="UniProtKB-KW"/>
</dbReference>
<evidence type="ECO:0000256" key="6">
    <source>
        <dbReference type="SAM" id="MobiDB-lite"/>
    </source>
</evidence>
<dbReference type="PANTHER" id="PTHR11431:SF47">
    <property type="entry name" value="FERRITIN LIGHT CHAIN"/>
    <property type="match status" value="1"/>
</dbReference>
<dbReference type="SUPFAM" id="SSF47240">
    <property type="entry name" value="Ferritin-like"/>
    <property type="match status" value="1"/>
</dbReference>
<evidence type="ECO:0000256" key="2">
    <source>
        <dbReference type="ARBA" id="ARBA00045578"/>
    </source>
</evidence>
<comment type="similarity">
    <text evidence="5">Belongs to the ferritin family.</text>
</comment>
<dbReference type="GO" id="GO:0008199">
    <property type="term" value="F:ferric iron binding"/>
    <property type="evidence" value="ECO:0007669"/>
    <property type="project" value="InterPro"/>
</dbReference>
<sequence length="146" mass="16397">VSSQIPQNYFTEVEAAVNRMVSMHLQASYTCFSPGSYVDLDDVALERAGRFFRLLAEEKHEGAECLLKMRSQRRGRALSQDGRKRSQKGSVPARVLERNQDQACLDLHALGSAHTGPHLCDLLENHDEKVIEKMGRHLTCLHRPAG</sequence>
<feature type="domain" description="Ferritin-like diiron" evidence="7">
    <location>
        <begin position="7"/>
        <end position="146"/>
    </location>
</feature>
<dbReference type="InterPro" id="IPR009040">
    <property type="entry name" value="Ferritin-like_diiron"/>
</dbReference>
<dbReference type="PROSITE" id="PS50905">
    <property type="entry name" value="FERRITIN_LIKE"/>
    <property type="match status" value="1"/>
</dbReference>
<evidence type="ECO:0000256" key="3">
    <source>
        <dbReference type="ARBA" id="ARBA00047045"/>
    </source>
</evidence>
<gene>
    <name evidence="8" type="ORF">PANDA_010785</name>
</gene>
<name>D2HI03_AILME</name>
<dbReference type="EMBL" id="GL192863">
    <property type="protein sequence ID" value="EFB18510.1"/>
    <property type="molecule type" value="Genomic_DNA"/>
</dbReference>
<reference evidence="8" key="1">
    <citation type="journal article" date="2010" name="Nature">
        <title>The sequence and de novo assembly of the giant panda genome.</title>
        <authorList>
            <person name="Li R."/>
            <person name="Fan W."/>
            <person name="Tian G."/>
            <person name="Zhu H."/>
            <person name="He L."/>
            <person name="Cai J."/>
            <person name="Huang Q."/>
            <person name="Cai Q."/>
            <person name="Li B."/>
            <person name="Bai Y."/>
            <person name="Zhang Z."/>
            <person name="Zhang Y."/>
            <person name="Wang W."/>
            <person name="Li J."/>
            <person name="Wei F."/>
            <person name="Li H."/>
            <person name="Jian M."/>
            <person name="Li J."/>
            <person name="Zhang Z."/>
            <person name="Nielsen R."/>
            <person name="Li D."/>
            <person name="Gu W."/>
            <person name="Yang Z."/>
            <person name="Xuan Z."/>
            <person name="Ryder O.A."/>
            <person name="Leung F.C."/>
            <person name="Zhou Y."/>
            <person name="Cao J."/>
            <person name="Sun X."/>
            <person name="Fu Y."/>
            <person name="Fang X."/>
            <person name="Guo X."/>
            <person name="Wang B."/>
            <person name="Hou R."/>
            <person name="Shen F."/>
            <person name="Mu B."/>
            <person name="Ni P."/>
            <person name="Lin R."/>
            <person name="Qian W."/>
            <person name="Wang G."/>
            <person name="Yu C."/>
            <person name="Nie W."/>
            <person name="Wang J."/>
            <person name="Wu Z."/>
            <person name="Liang H."/>
            <person name="Min J."/>
            <person name="Wu Q."/>
            <person name="Cheng S."/>
            <person name="Ruan J."/>
            <person name="Wang M."/>
            <person name="Shi Z."/>
            <person name="Wen M."/>
            <person name="Liu B."/>
            <person name="Ren X."/>
            <person name="Zheng H."/>
            <person name="Dong D."/>
            <person name="Cook K."/>
            <person name="Shan G."/>
            <person name="Zhang H."/>
            <person name="Kosiol C."/>
            <person name="Xie X."/>
            <person name="Lu Z."/>
            <person name="Zheng H."/>
            <person name="Li Y."/>
            <person name="Steiner C.C."/>
            <person name="Lam T.T."/>
            <person name="Lin S."/>
            <person name="Zhang Q."/>
            <person name="Li G."/>
            <person name="Tian J."/>
            <person name="Gong T."/>
            <person name="Liu H."/>
            <person name="Zhang D."/>
            <person name="Fang L."/>
            <person name="Ye C."/>
            <person name="Zhang J."/>
            <person name="Hu W."/>
            <person name="Xu A."/>
            <person name="Ren Y."/>
            <person name="Zhang G."/>
            <person name="Bruford M.W."/>
            <person name="Li Q."/>
            <person name="Ma L."/>
            <person name="Guo Y."/>
            <person name="An N."/>
            <person name="Hu Y."/>
            <person name="Zheng Y."/>
            <person name="Shi Y."/>
            <person name="Li Z."/>
            <person name="Liu Q."/>
            <person name="Chen Y."/>
            <person name="Zhao J."/>
            <person name="Qu N."/>
            <person name="Zhao S."/>
            <person name="Tian F."/>
            <person name="Wang X."/>
            <person name="Wang H."/>
            <person name="Xu L."/>
            <person name="Liu X."/>
            <person name="Vinar T."/>
            <person name="Wang Y."/>
            <person name="Lam T.W."/>
            <person name="Yiu S.M."/>
            <person name="Liu S."/>
            <person name="Zhang H."/>
            <person name="Li D."/>
            <person name="Huang Y."/>
            <person name="Wang X."/>
            <person name="Yang G."/>
            <person name="Jiang Z."/>
            <person name="Wang J."/>
            <person name="Qin N."/>
            <person name="Li L."/>
            <person name="Li J."/>
            <person name="Bolund L."/>
            <person name="Kristiansen K."/>
            <person name="Wong G.K."/>
            <person name="Olson M."/>
            <person name="Zhang X."/>
            <person name="Li S."/>
            <person name="Yang H."/>
            <person name="Wang J."/>
            <person name="Wang J."/>
        </authorList>
    </citation>
    <scope>NUCLEOTIDE SEQUENCE [LARGE SCALE GENOMIC DNA]</scope>
</reference>
<dbReference type="InterPro" id="IPR009078">
    <property type="entry name" value="Ferritin-like_SF"/>
</dbReference>
<dbReference type="GO" id="GO:0008198">
    <property type="term" value="F:ferrous iron binding"/>
    <property type="evidence" value="ECO:0007669"/>
    <property type="project" value="TreeGrafter"/>
</dbReference>
<dbReference type="GO" id="GO:0006826">
    <property type="term" value="P:iron ion transport"/>
    <property type="evidence" value="ECO:0007669"/>
    <property type="project" value="InterPro"/>
</dbReference>
<comment type="subunit">
    <text evidence="3">Oligomer of 24 subunits. There are two types of subunits: L (light) chain and H (heavy) chain. The major chain can be light or heavy, depending on the species and tissue type. The functional molecule forms a roughly spherical shell with a diameter of 12 nm and contains a central cavity into which the insoluble mineral iron core is deposited. Interacts with NCOA4.</text>
</comment>
<dbReference type="AlphaFoldDB" id="D2HI03"/>
<accession>D2HI03</accession>
<keyword evidence="5" id="KW-0409">Iron storage</keyword>
<evidence type="ECO:0000259" key="7">
    <source>
        <dbReference type="PROSITE" id="PS50905"/>
    </source>
</evidence>
<feature type="region of interest" description="Disordered" evidence="6">
    <location>
        <begin position="72"/>
        <end position="92"/>
    </location>
</feature>
<dbReference type="InterPro" id="IPR012347">
    <property type="entry name" value="Ferritin-like"/>
</dbReference>
<protein>
    <recommendedName>
        <fullName evidence="5">Ferritin</fullName>
    </recommendedName>
</protein>
<feature type="non-terminal residue" evidence="8">
    <location>
        <position position="1"/>
    </location>
</feature>
<organism evidence="8">
    <name type="scientific">Ailuropoda melanoleuca</name>
    <name type="common">Giant panda</name>
    <dbReference type="NCBI Taxonomy" id="9646"/>
    <lineage>
        <taxon>Eukaryota</taxon>
        <taxon>Metazoa</taxon>
        <taxon>Chordata</taxon>
        <taxon>Craniata</taxon>
        <taxon>Vertebrata</taxon>
        <taxon>Euteleostomi</taxon>
        <taxon>Mammalia</taxon>
        <taxon>Eutheria</taxon>
        <taxon>Laurasiatheria</taxon>
        <taxon>Carnivora</taxon>
        <taxon>Caniformia</taxon>
        <taxon>Ursidae</taxon>
        <taxon>Ailuropoda</taxon>
    </lineage>
</organism>
<dbReference type="InParanoid" id="D2HI03"/>
<evidence type="ECO:0000313" key="8">
    <source>
        <dbReference type="EMBL" id="EFB18510.1"/>
    </source>
</evidence>
<dbReference type="PANTHER" id="PTHR11431">
    <property type="entry name" value="FERRITIN"/>
    <property type="match status" value="1"/>
</dbReference>
<dbReference type="InterPro" id="IPR001519">
    <property type="entry name" value="Ferritin"/>
</dbReference>
<comment type="function">
    <text evidence="2">Stores iron in a soluble, non-toxic, readily available form. Important for iron homeostasis. Iron is taken up in the ferrous form and deposited as ferric hydroxides after oxidation. Also plays a role in delivery of iron to cells. Mediates iron uptake in capsule cells of the developing kidney. Delivery to lysosomes by the cargo receptor NCOA4 for autophagic degradation and release or iron.</text>
</comment>
<evidence type="ECO:0000256" key="4">
    <source>
        <dbReference type="PIRSR" id="PIRSR601519-1"/>
    </source>
</evidence>